<feature type="signal peptide" evidence="2">
    <location>
        <begin position="1"/>
        <end position="20"/>
    </location>
</feature>
<feature type="chain" id="PRO_5040925024" description="Secreted protein" evidence="2">
    <location>
        <begin position="21"/>
        <end position="105"/>
    </location>
</feature>
<dbReference type="EMBL" id="JAPEIS010000003">
    <property type="protein sequence ID" value="KAJ8068208.1"/>
    <property type="molecule type" value="Genomic_DNA"/>
</dbReference>
<evidence type="ECO:0008006" key="5">
    <source>
        <dbReference type="Google" id="ProtNLM"/>
    </source>
</evidence>
<reference evidence="3" key="1">
    <citation type="submission" date="2022-11" db="EMBL/GenBank/DDBJ databases">
        <title>Genome Resource of Sclerotinia nivalis Strain SnTB1, a Plant Pathogen Isolated from American Ginseng.</title>
        <authorList>
            <person name="Fan S."/>
        </authorList>
    </citation>
    <scope>NUCLEOTIDE SEQUENCE</scope>
    <source>
        <strain evidence="3">SnTB1</strain>
    </source>
</reference>
<organism evidence="3 4">
    <name type="scientific">Sclerotinia nivalis</name>
    <dbReference type="NCBI Taxonomy" id="352851"/>
    <lineage>
        <taxon>Eukaryota</taxon>
        <taxon>Fungi</taxon>
        <taxon>Dikarya</taxon>
        <taxon>Ascomycota</taxon>
        <taxon>Pezizomycotina</taxon>
        <taxon>Leotiomycetes</taxon>
        <taxon>Helotiales</taxon>
        <taxon>Sclerotiniaceae</taxon>
        <taxon>Sclerotinia</taxon>
    </lineage>
</organism>
<keyword evidence="2" id="KW-0732">Signal</keyword>
<evidence type="ECO:0000256" key="1">
    <source>
        <dbReference type="SAM" id="MobiDB-lite"/>
    </source>
</evidence>
<feature type="compositionally biased region" description="Basic and acidic residues" evidence="1">
    <location>
        <begin position="94"/>
        <end position="105"/>
    </location>
</feature>
<protein>
    <recommendedName>
        <fullName evidence="5">Secreted protein</fullName>
    </recommendedName>
</protein>
<evidence type="ECO:0000256" key="2">
    <source>
        <dbReference type="SAM" id="SignalP"/>
    </source>
</evidence>
<keyword evidence="4" id="KW-1185">Reference proteome</keyword>
<comment type="caution">
    <text evidence="3">The sequence shown here is derived from an EMBL/GenBank/DDBJ whole genome shotgun (WGS) entry which is preliminary data.</text>
</comment>
<feature type="region of interest" description="Disordered" evidence="1">
    <location>
        <begin position="70"/>
        <end position="105"/>
    </location>
</feature>
<evidence type="ECO:0000313" key="4">
    <source>
        <dbReference type="Proteomes" id="UP001152300"/>
    </source>
</evidence>
<proteinExistence type="predicted"/>
<gene>
    <name evidence="3" type="ORF">OCU04_003777</name>
</gene>
<accession>A0A9X0DPM8</accession>
<sequence length="105" mass="11177">MLSNVIIVLLGLPIFDGVGCLPILNSIKSGNTNTISPRDDAPSDTSSALVNSLIGPIVIDELDDLPIIKREHRNHGRGNPSPPATLDDDDEDTIIGKRDTPSLIV</sequence>
<dbReference type="Proteomes" id="UP001152300">
    <property type="component" value="Unassembled WGS sequence"/>
</dbReference>
<dbReference type="AlphaFoldDB" id="A0A9X0DPM8"/>
<evidence type="ECO:0000313" key="3">
    <source>
        <dbReference type="EMBL" id="KAJ8068208.1"/>
    </source>
</evidence>
<dbReference type="OrthoDB" id="3560157at2759"/>
<name>A0A9X0DPM8_9HELO</name>